<keyword evidence="2" id="KW-1185">Reference proteome</keyword>
<gene>
    <name evidence="1" type="ORF">caldi_09380</name>
</gene>
<organism evidence="1 2">
    <name type="scientific">Caldinitratiruptor microaerophilus</name>
    <dbReference type="NCBI Taxonomy" id="671077"/>
    <lineage>
        <taxon>Bacteria</taxon>
        <taxon>Bacillati</taxon>
        <taxon>Bacillota</taxon>
        <taxon>Clostridia</taxon>
        <taxon>Eubacteriales</taxon>
        <taxon>Symbiobacteriaceae</taxon>
        <taxon>Caldinitratiruptor</taxon>
    </lineage>
</organism>
<protein>
    <submittedName>
        <fullName evidence="1">Uncharacterized protein</fullName>
    </submittedName>
</protein>
<sequence>MQAVGIIGERKAITGLTTGTGTAVTLVLGGRLGARRTTLRGEPQPRPTFDVLVSPTIRGTPQFRRGGPGSPSDFGIRLEPWAEAHGSSVFSGRIAREAGGRPAVRREWP</sequence>
<dbReference type="EMBL" id="AP025628">
    <property type="protein sequence ID" value="BDG59848.1"/>
    <property type="molecule type" value="Genomic_DNA"/>
</dbReference>
<reference evidence="1" key="1">
    <citation type="submission" date="2022-03" db="EMBL/GenBank/DDBJ databases">
        <title>Complete genome sequence of Caldinitratiruptor microaerophilus.</title>
        <authorList>
            <person name="Mukaiyama R."/>
            <person name="Nishiyama T."/>
            <person name="Ueda K."/>
        </authorList>
    </citation>
    <scope>NUCLEOTIDE SEQUENCE</scope>
    <source>
        <strain evidence="1">JCM 16183</strain>
    </source>
</reference>
<proteinExistence type="predicted"/>
<evidence type="ECO:0000313" key="1">
    <source>
        <dbReference type="EMBL" id="BDG59848.1"/>
    </source>
</evidence>
<accession>A0AA35CK34</accession>
<dbReference type="Proteomes" id="UP001163687">
    <property type="component" value="Chromosome"/>
</dbReference>
<dbReference type="KEGG" id="cmic:caldi_09380"/>
<dbReference type="AlphaFoldDB" id="A0AA35CK34"/>
<name>A0AA35CK34_9FIRM</name>
<evidence type="ECO:0000313" key="2">
    <source>
        <dbReference type="Proteomes" id="UP001163687"/>
    </source>
</evidence>